<evidence type="ECO:0000313" key="3">
    <source>
        <dbReference type="EMBL" id="EMP9431640.1"/>
    </source>
</evidence>
<name>A0AAI9MV45_PROST</name>
<dbReference type="EMBL" id="AAZDVE040000003">
    <property type="protein sequence ID" value="EMP9431640.1"/>
    <property type="molecule type" value="Genomic_DNA"/>
</dbReference>
<evidence type="ECO:0000256" key="2">
    <source>
        <dbReference type="SAM" id="Phobius"/>
    </source>
</evidence>
<feature type="compositionally biased region" description="Pro residues" evidence="1">
    <location>
        <begin position="212"/>
        <end position="222"/>
    </location>
</feature>
<keyword evidence="2" id="KW-0472">Membrane</keyword>
<proteinExistence type="predicted"/>
<reference evidence="3" key="1">
    <citation type="submission" date="2024-02" db="EMBL/GenBank/DDBJ databases">
        <authorList>
            <consortium name="Clinical and Environmental Microbiology Branch: Whole genome sequencing antimicrobial resistance pathogens in the healthcare setting"/>
        </authorList>
    </citation>
    <scope>NUCLEOTIDE SEQUENCE</scope>
    <source>
        <strain evidence="3">2020GO-00142</strain>
    </source>
</reference>
<organism evidence="3">
    <name type="scientific">Providencia stuartii</name>
    <dbReference type="NCBI Taxonomy" id="588"/>
    <lineage>
        <taxon>Bacteria</taxon>
        <taxon>Pseudomonadati</taxon>
        <taxon>Pseudomonadota</taxon>
        <taxon>Gammaproteobacteria</taxon>
        <taxon>Enterobacterales</taxon>
        <taxon>Morganellaceae</taxon>
        <taxon>Providencia</taxon>
    </lineage>
</organism>
<sequence>MSRKIENDLSSSFVDLSIGIKNCSDEKSAWMKISSVSQKSFISAMQNLAKEHTESFFTVDEASDIVTGIDSEKIKYQKADKEINMSTDINRNELDALLRANKAEVDAVASGMREEMAKWREEQNTQMSQLNATLSTISSKIDSKFDAVDGKIDGLKTSLTTTQWSMTIGIALVTIILSTVMIYSSSIIASAEKADTKQPQPTVIYVQQPNLAEPPQPTNNSK</sequence>
<protein>
    <submittedName>
        <fullName evidence="3">Uncharacterized protein</fullName>
    </submittedName>
</protein>
<accession>A0AAI9MV45</accession>
<feature type="transmembrane region" description="Helical" evidence="2">
    <location>
        <begin position="164"/>
        <end position="183"/>
    </location>
</feature>
<dbReference type="RefSeq" id="WP_276507343.1">
    <property type="nucleotide sequence ID" value="NZ_JARKIH010000078.1"/>
</dbReference>
<keyword evidence="2" id="KW-1133">Transmembrane helix</keyword>
<comment type="caution">
    <text evidence="3">The sequence shown here is derived from an EMBL/GenBank/DDBJ whole genome shotgun (WGS) entry which is preliminary data.</text>
</comment>
<feature type="compositionally biased region" description="Polar residues" evidence="1">
    <location>
        <begin position="197"/>
        <end position="210"/>
    </location>
</feature>
<dbReference type="AlphaFoldDB" id="A0AAI9MV45"/>
<evidence type="ECO:0000256" key="1">
    <source>
        <dbReference type="SAM" id="MobiDB-lite"/>
    </source>
</evidence>
<keyword evidence="2" id="KW-0812">Transmembrane</keyword>
<gene>
    <name evidence="3" type="ORF">JRA39_000649</name>
</gene>
<feature type="region of interest" description="Disordered" evidence="1">
    <location>
        <begin position="195"/>
        <end position="222"/>
    </location>
</feature>